<keyword evidence="3" id="KW-1185">Reference proteome</keyword>
<dbReference type="RefSeq" id="WP_060931947.1">
    <property type="nucleotide sequence ID" value="NZ_KQ959842.1"/>
</dbReference>
<organism evidence="2 3">
    <name type="scientific">Lachnoanaerobaculum saburreum</name>
    <dbReference type="NCBI Taxonomy" id="467210"/>
    <lineage>
        <taxon>Bacteria</taxon>
        <taxon>Bacillati</taxon>
        <taxon>Bacillota</taxon>
        <taxon>Clostridia</taxon>
        <taxon>Lachnospirales</taxon>
        <taxon>Lachnospiraceae</taxon>
        <taxon>Lachnoanaerobaculum</taxon>
    </lineage>
</organism>
<dbReference type="STRING" id="467210.HMPREF1866_02357"/>
<comment type="caution">
    <text evidence="2">The sequence shown here is derived from an EMBL/GenBank/DDBJ whole genome shotgun (WGS) entry which is preliminary data.</text>
</comment>
<name>A0A133ZGF1_9FIRM</name>
<dbReference type="EMBL" id="LSDA01000126">
    <property type="protein sequence ID" value="KXB54505.1"/>
    <property type="molecule type" value="Genomic_DNA"/>
</dbReference>
<proteinExistence type="predicted"/>
<evidence type="ECO:0000256" key="1">
    <source>
        <dbReference type="SAM" id="Coils"/>
    </source>
</evidence>
<accession>A0A133ZGF1</accession>
<evidence type="ECO:0000313" key="3">
    <source>
        <dbReference type="Proteomes" id="UP000070394"/>
    </source>
</evidence>
<feature type="coiled-coil region" evidence="1">
    <location>
        <begin position="81"/>
        <end position="108"/>
    </location>
</feature>
<dbReference type="AlphaFoldDB" id="A0A133ZGF1"/>
<dbReference type="Proteomes" id="UP000070394">
    <property type="component" value="Unassembled WGS sequence"/>
</dbReference>
<evidence type="ECO:0000313" key="2">
    <source>
        <dbReference type="EMBL" id="KXB54505.1"/>
    </source>
</evidence>
<protein>
    <submittedName>
        <fullName evidence="2">Uncharacterized protein</fullName>
    </submittedName>
</protein>
<reference evidence="3" key="1">
    <citation type="submission" date="2016-01" db="EMBL/GenBank/DDBJ databases">
        <authorList>
            <person name="Mitreva M."/>
            <person name="Pepin K.H."/>
            <person name="Mihindukulasuriya K.A."/>
            <person name="Fulton R."/>
            <person name="Fronick C."/>
            <person name="O'Laughlin M."/>
            <person name="Miner T."/>
            <person name="Herter B."/>
            <person name="Rosa B.A."/>
            <person name="Cordes M."/>
            <person name="Tomlinson C."/>
            <person name="Wollam A."/>
            <person name="Palsikar V.B."/>
            <person name="Mardis E.R."/>
            <person name="Wilson R.K."/>
        </authorList>
    </citation>
    <scope>NUCLEOTIDE SEQUENCE [LARGE SCALE GENOMIC DNA]</scope>
    <source>
        <strain evidence="3">DNF00896</strain>
    </source>
</reference>
<sequence length="112" mass="12977">MTREKINKIREVATEVANYMGDVYGIDEIIEKLEDYELNERVSFTTEICVWEAGEISAKDRICLNSFLSSDDQKPLRMAIIDLLKEQREEYISDLKKATVSLEKLAKEVLNE</sequence>
<dbReference type="PATRIC" id="fig|467210.3.peg.2336"/>
<keyword evidence="1" id="KW-0175">Coiled coil</keyword>
<gene>
    <name evidence="2" type="ORF">HMPREF1866_02357</name>
</gene>